<dbReference type="AlphaFoldDB" id="A0AAW9MUA2"/>
<dbReference type="Proteomes" id="UP001357733">
    <property type="component" value="Unassembled WGS sequence"/>
</dbReference>
<dbReference type="RefSeq" id="WP_324619876.1">
    <property type="nucleotide sequence ID" value="NZ_JAYKOT010000003.1"/>
</dbReference>
<proteinExistence type="predicted"/>
<keyword evidence="2" id="KW-1185">Reference proteome</keyword>
<comment type="caution">
    <text evidence="1">The sequence shown here is derived from an EMBL/GenBank/DDBJ whole genome shotgun (WGS) entry which is preliminary data.</text>
</comment>
<accession>A0AAW9MUA2</accession>
<organism evidence="1 2">
    <name type="scientific">Citroniella saccharovorans</name>
    <dbReference type="NCBI Taxonomy" id="2053367"/>
    <lineage>
        <taxon>Bacteria</taxon>
        <taxon>Bacillati</taxon>
        <taxon>Bacillota</taxon>
        <taxon>Tissierellia</taxon>
        <taxon>Tissierellales</taxon>
        <taxon>Peptoniphilaceae</taxon>
        <taxon>Citroniella</taxon>
    </lineage>
</organism>
<dbReference type="EMBL" id="JAYKOT010000003">
    <property type="protein sequence ID" value="MEB3429701.1"/>
    <property type="molecule type" value="Genomic_DNA"/>
</dbReference>
<gene>
    <name evidence="1" type="ORF">VLK81_06690</name>
</gene>
<name>A0AAW9MUA2_9FIRM</name>
<protein>
    <submittedName>
        <fullName evidence="1">Uncharacterized protein</fullName>
    </submittedName>
</protein>
<sequence length="41" mass="4693">MSNFDTLIVPLIVRILEVVKKFDIDKKFIPLASILIGVVFF</sequence>
<evidence type="ECO:0000313" key="2">
    <source>
        <dbReference type="Proteomes" id="UP001357733"/>
    </source>
</evidence>
<reference evidence="1 2" key="1">
    <citation type="submission" date="2024-01" db="EMBL/GenBank/DDBJ databases">
        <title>Complete genome sequence of Citroniella saccharovorans strain M6.X9, isolated from human fecal sample.</title>
        <authorList>
            <person name="Cheng G."/>
            <person name="Westerholm M."/>
            <person name="Schnurer A."/>
        </authorList>
    </citation>
    <scope>NUCLEOTIDE SEQUENCE [LARGE SCALE GENOMIC DNA]</scope>
    <source>
        <strain evidence="1 2">DSM 29873</strain>
    </source>
</reference>
<evidence type="ECO:0000313" key="1">
    <source>
        <dbReference type="EMBL" id="MEB3429701.1"/>
    </source>
</evidence>